<sequence>MDASGLCQYNLIFPRTFWFMTVRRYQLSIGIAFLAIMLHVLMPLLHATLPQSALRSSVFCGTMTPIVEYQLSQLPGSKSESLLAKAAPACVLCAHADQTQAPAVAIPATIAAVAMLPHSFGMPAAPPLRLHRNISHPPPGHAPPVFS</sequence>
<evidence type="ECO:0008006" key="4">
    <source>
        <dbReference type="Google" id="ProtNLM"/>
    </source>
</evidence>
<dbReference type="AlphaFoldDB" id="A0A7G3GBZ7"/>
<evidence type="ECO:0000313" key="2">
    <source>
        <dbReference type="EMBL" id="QBC44678.1"/>
    </source>
</evidence>
<organism evidence="2 3">
    <name type="scientific">Iodobacter fluviatilis</name>
    <dbReference type="NCBI Taxonomy" id="537"/>
    <lineage>
        <taxon>Bacteria</taxon>
        <taxon>Pseudomonadati</taxon>
        <taxon>Pseudomonadota</taxon>
        <taxon>Betaproteobacteria</taxon>
        <taxon>Neisseriales</taxon>
        <taxon>Chitinibacteraceae</taxon>
        <taxon>Iodobacter</taxon>
    </lineage>
</organism>
<dbReference type="EMBL" id="CP025781">
    <property type="protein sequence ID" value="QBC44678.1"/>
    <property type="molecule type" value="Genomic_DNA"/>
</dbReference>
<keyword evidence="3" id="KW-1185">Reference proteome</keyword>
<name>A0A7G3GBZ7_9NEIS</name>
<keyword evidence="1" id="KW-1133">Transmembrane helix</keyword>
<keyword evidence="1" id="KW-0472">Membrane</keyword>
<reference evidence="2 3" key="1">
    <citation type="submission" date="2018-01" db="EMBL/GenBank/DDBJ databases">
        <title>Genome sequence of Iodobacter sp. strain PCH194 isolated from Indian Trans-Himalaya.</title>
        <authorList>
            <person name="Kumar V."/>
            <person name="Thakur V."/>
            <person name="Kumar S."/>
            <person name="Singh D."/>
        </authorList>
    </citation>
    <scope>NUCLEOTIDE SEQUENCE [LARGE SCALE GENOMIC DNA]</scope>
    <source>
        <strain evidence="2 3">PCH194</strain>
    </source>
</reference>
<proteinExistence type="predicted"/>
<accession>A0A7G3GBZ7</accession>
<feature type="transmembrane region" description="Helical" evidence="1">
    <location>
        <begin position="25"/>
        <end position="45"/>
    </location>
</feature>
<evidence type="ECO:0000256" key="1">
    <source>
        <dbReference type="SAM" id="Phobius"/>
    </source>
</evidence>
<evidence type="ECO:0000313" key="3">
    <source>
        <dbReference type="Proteomes" id="UP000515917"/>
    </source>
</evidence>
<dbReference type="Proteomes" id="UP000515917">
    <property type="component" value="Chromosome"/>
</dbReference>
<dbReference type="KEGG" id="ifl:C1H71_14835"/>
<keyword evidence="1" id="KW-0812">Transmembrane</keyword>
<protein>
    <recommendedName>
        <fullName evidence="4">DUF2946 domain-containing protein</fullName>
    </recommendedName>
</protein>
<gene>
    <name evidence="2" type="ORF">C1H71_14835</name>
</gene>